<feature type="chain" id="PRO_5026256484" evidence="2">
    <location>
        <begin position="24"/>
        <end position="234"/>
    </location>
</feature>
<name>A0A6G1EJE7_9ORYZ</name>
<accession>A0A6G1EJE7</accession>
<evidence type="ECO:0000256" key="2">
    <source>
        <dbReference type="SAM" id="SignalP"/>
    </source>
</evidence>
<evidence type="ECO:0000313" key="4">
    <source>
        <dbReference type="Proteomes" id="UP000479710"/>
    </source>
</evidence>
<reference evidence="3 4" key="1">
    <citation type="submission" date="2019-11" db="EMBL/GenBank/DDBJ databases">
        <title>Whole genome sequence of Oryza granulata.</title>
        <authorList>
            <person name="Li W."/>
        </authorList>
    </citation>
    <scope>NUCLEOTIDE SEQUENCE [LARGE SCALE GENOMIC DNA]</scope>
    <source>
        <strain evidence="4">cv. Menghai</strain>
        <tissue evidence="3">Leaf</tissue>
    </source>
</reference>
<feature type="compositionally biased region" description="Basic and acidic residues" evidence="1">
    <location>
        <begin position="190"/>
        <end position="201"/>
    </location>
</feature>
<dbReference type="Proteomes" id="UP000479710">
    <property type="component" value="Unassembled WGS sequence"/>
</dbReference>
<evidence type="ECO:0000256" key="1">
    <source>
        <dbReference type="SAM" id="MobiDB-lite"/>
    </source>
</evidence>
<comment type="caution">
    <text evidence="3">The sequence shown here is derived from an EMBL/GenBank/DDBJ whole genome shotgun (WGS) entry which is preliminary data.</text>
</comment>
<dbReference type="AlphaFoldDB" id="A0A6G1EJE7"/>
<sequence length="234" mass="24711">MPPSAWNAIVLLAVGGHLQLFDGVPGHSGEPQLTRHTGTRAPRRDGPVFDLLDDMQTGRSRAIAIVLTSGRKHRRCLHSISLHGEGPSLPDTVLGVGEFPGEGPDTVSGAGEFPGANKWYQSKTAHDSDSDAARQLGAAADHGANWGRRRGHCGGMAVSAASPSLCPLVAGGAPVLAESPVSGGGVDDDSGPRGRGEELRRWRNRRVSGDCPDLETGTRESLLPEWREWPRASN</sequence>
<proteinExistence type="predicted"/>
<dbReference type="EMBL" id="SPHZ02000003">
    <property type="protein sequence ID" value="KAF0924879.1"/>
    <property type="molecule type" value="Genomic_DNA"/>
</dbReference>
<keyword evidence="2" id="KW-0732">Signal</keyword>
<evidence type="ECO:0000313" key="3">
    <source>
        <dbReference type="EMBL" id="KAF0924879.1"/>
    </source>
</evidence>
<feature type="region of interest" description="Disordered" evidence="1">
    <location>
        <begin position="177"/>
        <end position="219"/>
    </location>
</feature>
<feature type="signal peptide" evidence="2">
    <location>
        <begin position="1"/>
        <end position="23"/>
    </location>
</feature>
<gene>
    <name evidence="3" type="ORF">E2562_014963</name>
</gene>
<protein>
    <submittedName>
        <fullName evidence="3">Uncharacterized protein</fullName>
    </submittedName>
</protein>
<keyword evidence="4" id="KW-1185">Reference proteome</keyword>
<feature type="region of interest" description="Disordered" evidence="1">
    <location>
        <begin position="25"/>
        <end position="44"/>
    </location>
</feature>
<organism evidence="3 4">
    <name type="scientific">Oryza meyeriana var. granulata</name>
    <dbReference type="NCBI Taxonomy" id="110450"/>
    <lineage>
        <taxon>Eukaryota</taxon>
        <taxon>Viridiplantae</taxon>
        <taxon>Streptophyta</taxon>
        <taxon>Embryophyta</taxon>
        <taxon>Tracheophyta</taxon>
        <taxon>Spermatophyta</taxon>
        <taxon>Magnoliopsida</taxon>
        <taxon>Liliopsida</taxon>
        <taxon>Poales</taxon>
        <taxon>Poaceae</taxon>
        <taxon>BOP clade</taxon>
        <taxon>Oryzoideae</taxon>
        <taxon>Oryzeae</taxon>
        <taxon>Oryzinae</taxon>
        <taxon>Oryza</taxon>
        <taxon>Oryza meyeriana</taxon>
    </lineage>
</organism>